<feature type="region of interest" description="Disordered" evidence="5">
    <location>
        <begin position="95"/>
        <end position="348"/>
    </location>
</feature>
<keyword evidence="3 4" id="KW-0175">Coiled coil</keyword>
<dbReference type="PANTHER" id="PTHR46515">
    <property type="entry name" value="TATA ELEMENT MODULATORY FACTOR TMF1"/>
    <property type="match status" value="1"/>
</dbReference>
<accession>A0AA88XXH4</accession>
<evidence type="ECO:0000313" key="7">
    <source>
        <dbReference type="EMBL" id="KAK3092062.1"/>
    </source>
</evidence>
<dbReference type="Proteomes" id="UP001186944">
    <property type="component" value="Unassembled WGS sequence"/>
</dbReference>
<feature type="coiled-coil region" evidence="4">
    <location>
        <begin position="902"/>
        <end position="999"/>
    </location>
</feature>
<reference evidence="7" key="1">
    <citation type="submission" date="2019-08" db="EMBL/GenBank/DDBJ databases">
        <title>The improved chromosome-level genome for the pearl oyster Pinctada fucata martensii using PacBio sequencing and Hi-C.</title>
        <authorList>
            <person name="Zheng Z."/>
        </authorList>
    </citation>
    <scope>NUCLEOTIDE SEQUENCE</scope>
    <source>
        <strain evidence="7">ZZ-2019</strain>
        <tissue evidence="7">Adductor muscle</tissue>
    </source>
</reference>
<keyword evidence="8" id="KW-1185">Reference proteome</keyword>
<dbReference type="InterPro" id="IPR052602">
    <property type="entry name" value="Growth_transcription_reg"/>
</dbReference>
<gene>
    <name evidence="7" type="ORF">FSP39_024833</name>
</gene>
<feature type="domain" description="TATA element modulatory factor 1 TATA binding" evidence="6">
    <location>
        <begin position="898"/>
        <end position="1001"/>
    </location>
</feature>
<dbReference type="Pfam" id="PF12329">
    <property type="entry name" value="TMF_DNA_bd"/>
    <property type="match status" value="1"/>
</dbReference>
<feature type="compositionally biased region" description="Basic and acidic residues" evidence="5">
    <location>
        <begin position="326"/>
        <end position="339"/>
    </location>
</feature>
<proteinExistence type="predicted"/>
<feature type="coiled-coil region" evidence="4">
    <location>
        <begin position="626"/>
        <end position="678"/>
    </location>
</feature>
<evidence type="ECO:0000256" key="1">
    <source>
        <dbReference type="ARBA" id="ARBA00004555"/>
    </source>
</evidence>
<feature type="compositionally biased region" description="Acidic residues" evidence="5">
    <location>
        <begin position="177"/>
        <end position="189"/>
    </location>
</feature>
<comment type="caution">
    <text evidence="7">The sequence shown here is derived from an EMBL/GenBank/DDBJ whole genome shotgun (WGS) entry which is preliminary data.</text>
</comment>
<feature type="compositionally biased region" description="Basic and acidic residues" evidence="5">
    <location>
        <begin position="28"/>
        <end position="38"/>
    </location>
</feature>
<evidence type="ECO:0000259" key="6">
    <source>
        <dbReference type="Pfam" id="PF12325"/>
    </source>
</evidence>
<feature type="coiled-coil region" evidence="4">
    <location>
        <begin position="708"/>
        <end position="837"/>
    </location>
</feature>
<dbReference type="EMBL" id="VSWD01000010">
    <property type="protein sequence ID" value="KAK3092062.1"/>
    <property type="molecule type" value="Genomic_DNA"/>
</dbReference>
<evidence type="ECO:0000256" key="2">
    <source>
        <dbReference type="ARBA" id="ARBA00023034"/>
    </source>
</evidence>
<evidence type="ECO:0000256" key="4">
    <source>
        <dbReference type="SAM" id="Coils"/>
    </source>
</evidence>
<feature type="compositionally biased region" description="Low complexity" evidence="5">
    <location>
        <begin position="195"/>
        <end position="205"/>
    </location>
</feature>
<feature type="compositionally biased region" description="Low complexity" evidence="5">
    <location>
        <begin position="157"/>
        <end position="168"/>
    </location>
</feature>
<feature type="compositionally biased region" description="Low complexity" evidence="5">
    <location>
        <begin position="244"/>
        <end position="258"/>
    </location>
</feature>
<evidence type="ECO:0000313" key="8">
    <source>
        <dbReference type="Proteomes" id="UP001186944"/>
    </source>
</evidence>
<feature type="coiled-coil region" evidence="4">
    <location>
        <begin position="355"/>
        <end position="574"/>
    </location>
</feature>
<evidence type="ECO:0000256" key="3">
    <source>
        <dbReference type="ARBA" id="ARBA00023054"/>
    </source>
</evidence>
<comment type="subcellular location">
    <subcellularLocation>
        <location evidence="1">Golgi apparatus</location>
    </subcellularLocation>
</comment>
<feature type="region of interest" description="Disordered" evidence="5">
    <location>
        <begin position="28"/>
        <end position="70"/>
    </location>
</feature>
<dbReference type="InterPro" id="IPR022091">
    <property type="entry name" value="TMF_TATA-bd"/>
</dbReference>
<name>A0AA88XXH4_PINIB</name>
<sequence>MSWWDSSSFSSFASQALKNAQKKIDKVLDIKDSEKADTEQESNEEDTGIFPSGNTDCEEEIVDPLSSSSIDISADKIQESVKNFFDGAIDSRIINSESTDSNRISDLPLSPSTASSLGGTDSDTNKLDSSLDAYTSDDTVVDKTSEEQSWSRVVRGENSTVTTESSNSQDDLTNQQEIEETGNAEDMQESEAKNGSSGSVSPSSSYVKCMIEEAMDDNASDTHSNGGEKSECSRSTGGHDSGDEISTTTSSDIEIISTPTPNGDGSKVVDLSPLRIALQKTANRGSLTHRRSDSQSTTSSRDGQCDQLSPGRETLDSMVDDASFSGERRLSQETDKSQRSELPPLSEERLDIQQQQKLQKKLAEMTEVLNARENKLVQLSKENHDLLESNSILRSQLQQVEEAREAELEDINKVTTEFTQRLSDSEKRVNQAIREKEAVKKQLQRAQEDLEKKIKDKSLQNLIKEKDQQIDELMQEGEKLSKQQLQVNTIIKKLRVKEKENESLITSQKKKLEDQKSELDHLRKVCESKDDLEKKQTEAIGQLNAAVQRQEREMSKLKSDHDDAQERVRGLQTALDNSYKEIADLHRSNAAQDSKAHEAALSAEMQVREELKIQLDHERKAFVQEKEALVMQIEDLRLTLSRMEKEHNRREDMLRQEISDLQRHLQEDEARNQDLTQSVTSATRPLLRQIENLQSTYAAQSQSWEKVEKNLSDRLVDAQAQLATAVEKERSATEAVMELRSKVTSLETQISCLKQDKTQLTAELDLLKTKLEVLEDAKNSDIAQLETAKQELTKGLAEIKKEKVFLETQLDMEKTKVDQEKKKFALAQDQILQLEREAQRPISRGSQSPLSISRTESISGEMPSMFTSFTQDDLERSFILSPNASKTSLYESMRLSGAASILENLQSQLKQREGEIVQLRNDIQQLERTRESMARELVNLTNQNEELQSQVEQLPQYKSKLEDVDSRYNALLQMYGEKVEEAEELRMDLQDVKEMYKAQVITTEFLYINL</sequence>
<dbReference type="Pfam" id="PF12325">
    <property type="entry name" value="TMF_TATA_bd"/>
    <property type="match status" value="1"/>
</dbReference>
<organism evidence="7 8">
    <name type="scientific">Pinctada imbricata</name>
    <name type="common">Atlantic pearl-oyster</name>
    <name type="synonym">Pinctada martensii</name>
    <dbReference type="NCBI Taxonomy" id="66713"/>
    <lineage>
        <taxon>Eukaryota</taxon>
        <taxon>Metazoa</taxon>
        <taxon>Spiralia</taxon>
        <taxon>Lophotrochozoa</taxon>
        <taxon>Mollusca</taxon>
        <taxon>Bivalvia</taxon>
        <taxon>Autobranchia</taxon>
        <taxon>Pteriomorphia</taxon>
        <taxon>Pterioida</taxon>
        <taxon>Pterioidea</taxon>
        <taxon>Pteriidae</taxon>
        <taxon>Pinctada</taxon>
    </lineage>
</organism>
<protein>
    <recommendedName>
        <fullName evidence="6">TATA element modulatory factor 1 TATA binding domain-containing protein</fullName>
    </recommendedName>
</protein>
<feature type="compositionally biased region" description="Polar residues" evidence="5">
    <location>
        <begin position="95"/>
        <end position="122"/>
    </location>
</feature>
<dbReference type="AlphaFoldDB" id="A0AA88XXH4"/>
<dbReference type="GO" id="GO:0005794">
    <property type="term" value="C:Golgi apparatus"/>
    <property type="evidence" value="ECO:0007669"/>
    <property type="project" value="UniProtKB-SubCell"/>
</dbReference>
<keyword evidence="2" id="KW-0333">Golgi apparatus</keyword>
<dbReference type="PANTHER" id="PTHR46515:SF1">
    <property type="entry name" value="TATA ELEMENT MODULATORY FACTOR"/>
    <property type="match status" value="1"/>
</dbReference>
<dbReference type="GO" id="GO:0005783">
    <property type="term" value="C:endoplasmic reticulum"/>
    <property type="evidence" value="ECO:0007669"/>
    <property type="project" value="TreeGrafter"/>
</dbReference>
<dbReference type="InterPro" id="IPR022092">
    <property type="entry name" value="TMF_DNA-bd"/>
</dbReference>
<evidence type="ECO:0000256" key="5">
    <source>
        <dbReference type="SAM" id="MobiDB-lite"/>
    </source>
</evidence>